<organism evidence="2 3">
    <name type="scientific">Cutaneotrichosporon oleaginosum</name>
    <dbReference type="NCBI Taxonomy" id="879819"/>
    <lineage>
        <taxon>Eukaryota</taxon>
        <taxon>Fungi</taxon>
        <taxon>Dikarya</taxon>
        <taxon>Basidiomycota</taxon>
        <taxon>Agaricomycotina</taxon>
        <taxon>Tremellomycetes</taxon>
        <taxon>Trichosporonales</taxon>
        <taxon>Trichosporonaceae</taxon>
        <taxon>Cutaneotrichosporon</taxon>
    </lineage>
</organism>
<keyword evidence="1" id="KW-0812">Transmembrane</keyword>
<evidence type="ECO:0000313" key="3">
    <source>
        <dbReference type="Proteomes" id="UP000053611"/>
    </source>
</evidence>
<gene>
    <name evidence="2" type="ORF">CC85DRAFT_283611</name>
</gene>
<proteinExistence type="predicted"/>
<evidence type="ECO:0000256" key="1">
    <source>
        <dbReference type="SAM" id="Phobius"/>
    </source>
</evidence>
<keyword evidence="1" id="KW-0472">Membrane</keyword>
<dbReference type="RefSeq" id="XP_018280858.1">
    <property type="nucleotide sequence ID" value="XM_018422421.1"/>
</dbReference>
<sequence>MHSKTFVHPLFLASWPAGYWLLATGYWLSSSPNYAAWLASLYRAGVSCSPPHWARRPAYSTWSWTGTIKPGAVREAPCVQIL</sequence>
<dbReference type="EMBL" id="KQ087187">
    <property type="protein sequence ID" value="KLT44367.1"/>
    <property type="molecule type" value="Genomic_DNA"/>
</dbReference>
<keyword evidence="3" id="KW-1185">Reference proteome</keyword>
<dbReference type="AlphaFoldDB" id="A0A0J0XTE9"/>
<dbReference type="GeneID" id="28983024"/>
<keyword evidence="1" id="KW-1133">Transmembrane helix</keyword>
<accession>A0A0J0XTE9</accession>
<protein>
    <submittedName>
        <fullName evidence="2">Uncharacterized protein</fullName>
    </submittedName>
</protein>
<reference evidence="2 3" key="1">
    <citation type="submission" date="2015-03" db="EMBL/GenBank/DDBJ databases">
        <title>Genomics and transcriptomics of the oil-accumulating basidiomycete yeast T. oleaginosus allow insights into substrate utilization and the diverse evolutionary trajectories of mating systems in fungi.</title>
        <authorList>
            <consortium name="DOE Joint Genome Institute"/>
            <person name="Kourist R."/>
            <person name="Kracht O."/>
            <person name="Bracharz F."/>
            <person name="Lipzen A."/>
            <person name="Nolan M."/>
            <person name="Ohm R."/>
            <person name="Grigoriev I."/>
            <person name="Sun S."/>
            <person name="Heitman J."/>
            <person name="Bruck T."/>
            <person name="Nowrousian M."/>
        </authorList>
    </citation>
    <scope>NUCLEOTIDE SEQUENCE [LARGE SCALE GENOMIC DNA]</scope>
    <source>
        <strain evidence="2 3">IBC0246</strain>
    </source>
</reference>
<name>A0A0J0XTE9_9TREE</name>
<feature type="transmembrane region" description="Helical" evidence="1">
    <location>
        <begin position="6"/>
        <end position="28"/>
    </location>
</feature>
<dbReference type="Proteomes" id="UP000053611">
    <property type="component" value="Unassembled WGS sequence"/>
</dbReference>
<evidence type="ECO:0000313" key="2">
    <source>
        <dbReference type="EMBL" id="KLT44367.1"/>
    </source>
</evidence>